<accession>A0A419WBN7</accession>
<protein>
    <submittedName>
        <fullName evidence="4">TonB-dependent receptor-like protein</fullName>
    </submittedName>
</protein>
<evidence type="ECO:0000313" key="5">
    <source>
        <dbReference type="Proteomes" id="UP000283387"/>
    </source>
</evidence>
<dbReference type="InterPro" id="IPR012910">
    <property type="entry name" value="Plug_dom"/>
</dbReference>
<keyword evidence="4" id="KW-0675">Receptor</keyword>
<evidence type="ECO:0000256" key="1">
    <source>
        <dbReference type="ARBA" id="ARBA00022729"/>
    </source>
</evidence>
<dbReference type="SUPFAM" id="SSF49464">
    <property type="entry name" value="Carboxypeptidase regulatory domain-like"/>
    <property type="match status" value="1"/>
</dbReference>
<proteinExistence type="inferred from homology"/>
<dbReference type="Pfam" id="PF13715">
    <property type="entry name" value="CarbopepD_reg_2"/>
    <property type="match status" value="1"/>
</dbReference>
<keyword evidence="2" id="KW-0813">Transport</keyword>
<dbReference type="Gene3D" id="2.170.130.10">
    <property type="entry name" value="TonB-dependent receptor, plug domain"/>
    <property type="match status" value="2"/>
</dbReference>
<dbReference type="InterPro" id="IPR037066">
    <property type="entry name" value="Plug_dom_sf"/>
</dbReference>
<evidence type="ECO:0000313" key="4">
    <source>
        <dbReference type="EMBL" id="RKD92834.1"/>
    </source>
</evidence>
<keyword evidence="2" id="KW-0998">Cell outer membrane</keyword>
<dbReference type="Pfam" id="PF07715">
    <property type="entry name" value="Plug"/>
    <property type="match status" value="2"/>
</dbReference>
<dbReference type="InterPro" id="IPR008969">
    <property type="entry name" value="CarboxyPept-like_regulatory"/>
</dbReference>
<evidence type="ECO:0000256" key="2">
    <source>
        <dbReference type="PROSITE-ProRule" id="PRU01360"/>
    </source>
</evidence>
<dbReference type="GO" id="GO:0044718">
    <property type="term" value="P:siderophore transmembrane transport"/>
    <property type="evidence" value="ECO:0007669"/>
    <property type="project" value="TreeGrafter"/>
</dbReference>
<evidence type="ECO:0000259" key="3">
    <source>
        <dbReference type="Pfam" id="PF07715"/>
    </source>
</evidence>
<dbReference type="EMBL" id="RAPN01000001">
    <property type="protein sequence ID" value="RKD92834.1"/>
    <property type="molecule type" value="Genomic_DNA"/>
</dbReference>
<dbReference type="GO" id="GO:0009279">
    <property type="term" value="C:cell outer membrane"/>
    <property type="evidence" value="ECO:0007669"/>
    <property type="project" value="UniProtKB-SubCell"/>
</dbReference>
<keyword evidence="2" id="KW-1134">Transmembrane beta strand</keyword>
<dbReference type="InterPro" id="IPR039426">
    <property type="entry name" value="TonB-dep_rcpt-like"/>
</dbReference>
<keyword evidence="2" id="KW-0472">Membrane</keyword>
<sequence length="249" mass="26628">MLILSNKRFEAAPLSANGDLISGTVKTENNTKALAGVSILIKGTQVGTITDTKGEFSMKIASFPSTLVFAFPGFAQQEIVVAQPQQLAVNLSPNNSGASADWEPGPNPLYIVDGKKVDSINEIDPETIESISVLKAQSGIELYGQEAQDGVIDIKLKKEQKKRKKQDERITAIGSGAPETAIVQIRSTKNASAKPLIIVDGVNKGNIDVKSLEINPENIKSIDVLKGESAIEKYGEEGKDGVILITTKR</sequence>
<comment type="caution">
    <text evidence="4">The sequence shown here is derived from an EMBL/GenBank/DDBJ whole genome shotgun (WGS) entry which is preliminary data.</text>
</comment>
<feature type="domain" description="TonB-dependent receptor plug" evidence="3">
    <location>
        <begin position="172"/>
        <end position="241"/>
    </location>
</feature>
<reference evidence="4 5" key="1">
    <citation type="submission" date="2018-09" db="EMBL/GenBank/DDBJ databases">
        <title>Genomic Encyclopedia of Archaeal and Bacterial Type Strains, Phase II (KMG-II): from individual species to whole genera.</title>
        <authorList>
            <person name="Goeker M."/>
        </authorList>
    </citation>
    <scope>NUCLEOTIDE SEQUENCE [LARGE SCALE GENOMIC DNA]</scope>
    <source>
        <strain evidence="4 5">DSM 27148</strain>
    </source>
</reference>
<keyword evidence="5" id="KW-1185">Reference proteome</keyword>
<comment type="subcellular location">
    <subcellularLocation>
        <location evidence="2">Cell outer membrane</location>
        <topology evidence="2">Multi-pass membrane protein</topology>
    </subcellularLocation>
</comment>
<dbReference type="PANTHER" id="PTHR30069">
    <property type="entry name" value="TONB-DEPENDENT OUTER MEMBRANE RECEPTOR"/>
    <property type="match status" value="1"/>
</dbReference>
<feature type="domain" description="TonB-dependent receptor plug" evidence="3">
    <location>
        <begin position="106"/>
        <end position="151"/>
    </location>
</feature>
<name>A0A419WBN7_9BACT</name>
<dbReference type="PROSITE" id="PS52016">
    <property type="entry name" value="TONB_DEPENDENT_REC_3"/>
    <property type="match status" value="1"/>
</dbReference>
<keyword evidence="1" id="KW-0732">Signal</keyword>
<dbReference type="PANTHER" id="PTHR30069:SF29">
    <property type="entry name" value="HEMOGLOBIN AND HEMOGLOBIN-HAPTOGLOBIN-BINDING PROTEIN 1-RELATED"/>
    <property type="match status" value="1"/>
</dbReference>
<dbReference type="Proteomes" id="UP000283387">
    <property type="component" value="Unassembled WGS sequence"/>
</dbReference>
<keyword evidence="2" id="KW-0812">Transmembrane</keyword>
<organism evidence="4 5">
    <name type="scientific">Mangrovibacterium diazotrophicum</name>
    <dbReference type="NCBI Taxonomy" id="1261403"/>
    <lineage>
        <taxon>Bacteria</taxon>
        <taxon>Pseudomonadati</taxon>
        <taxon>Bacteroidota</taxon>
        <taxon>Bacteroidia</taxon>
        <taxon>Marinilabiliales</taxon>
        <taxon>Prolixibacteraceae</taxon>
        <taxon>Mangrovibacterium</taxon>
    </lineage>
</organism>
<comment type="similarity">
    <text evidence="2">Belongs to the TonB-dependent receptor family.</text>
</comment>
<dbReference type="SUPFAM" id="SSF56935">
    <property type="entry name" value="Porins"/>
    <property type="match status" value="2"/>
</dbReference>
<gene>
    <name evidence="4" type="ORF">BC643_3211</name>
</gene>
<dbReference type="OrthoDB" id="9768177at2"/>
<dbReference type="RefSeq" id="WP_147377241.1">
    <property type="nucleotide sequence ID" value="NZ_RAPN01000001.1"/>
</dbReference>
<dbReference type="AlphaFoldDB" id="A0A419WBN7"/>
<dbReference type="GO" id="GO:0015344">
    <property type="term" value="F:siderophore uptake transmembrane transporter activity"/>
    <property type="evidence" value="ECO:0007669"/>
    <property type="project" value="TreeGrafter"/>
</dbReference>